<organism evidence="1 2">
    <name type="scientific">Ranitomeya imitator</name>
    <name type="common">mimic poison frog</name>
    <dbReference type="NCBI Taxonomy" id="111125"/>
    <lineage>
        <taxon>Eukaryota</taxon>
        <taxon>Metazoa</taxon>
        <taxon>Chordata</taxon>
        <taxon>Craniata</taxon>
        <taxon>Vertebrata</taxon>
        <taxon>Euteleostomi</taxon>
        <taxon>Amphibia</taxon>
        <taxon>Batrachia</taxon>
        <taxon>Anura</taxon>
        <taxon>Neobatrachia</taxon>
        <taxon>Hyloidea</taxon>
        <taxon>Dendrobatidae</taxon>
        <taxon>Dendrobatinae</taxon>
        <taxon>Ranitomeya</taxon>
    </lineage>
</organism>
<dbReference type="Proteomes" id="UP001176940">
    <property type="component" value="Unassembled WGS sequence"/>
</dbReference>
<comment type="caution">
    <text evidence="1">The sequence shown here is derived from an EMBL/GenBank/DDBJ whole genome shotgun (WGS) entry which is preliminary data.</text>
</comment>
<dbReference type="EMBL" id="CAUEEQ010008055">
    <property type="protein sequence ID" value="CAJ0931743.1"/>
    <property type="molecule type" value="Genomic_DNA"/>
</dbReference>
<reference evidence="1" key="1">
    <citation type="submission" date="2023-07" db="EMBL/GenBank/DDBJ databases">
        <authorList>
            <person name="Stuckert A."/>
        </authorList>
    </citation>
    <scope>NUCLEOTIDE SEQUENCE</scope>
</reference>
<evidence type="ECO:0000313" key="2">
    <source>
        <dbReference type="Proteomes" id="UP001176940"/>
    </source>
</evidence>
<evidence type="ECO:0000313" key="1">
    <source>
        <dbReference type="EMBL" id="CAJ0931743.1"/>
    </source>
</evidence>
<protein>
    <submittedName>
        <fullName evidence="1">Uncharacterized protein</fullName>
    </submittedName>
</protein>
<name>A0ABN9L6X7_9NEOB</name>
<gene>
    <name evidence="1" type="ORF">RIMI_LOCUS4870706</name>
</gene>
<proteinExistence type="predicted"/>
<sequence>MEMGIEQWFRKRTLAQVRSKRAVLEGILEELGTMGSLINTMDVHILLSDLENIGYIGVKGVKIPKRLNQVLGKMVLNTTAVLGSSVSHLQDATLALIESEQESPVAKTCLDIQIEYSTNLKKIAQALQSGITPVGLMRNLPTEFNFVLNPTDLWVNKWLGCDQNICVGTYSTSTRPALPSPSVSSPIPCRLVENGHTIHDLVTPVSANKICFQVMSEKEVVSAFFSPCVQAESLTIGLYCIEGNVKTLTKKEGSINMTSTG</sequence>
<accession>A0ABN9L6X7</accession>
<keyword evidence="2" id="KW-1185">Reference proteome</keyword>